<dbReference type="GO" id="GO:0015473">
    <property type="term" value="F:fimbrial usher porin activity"/>
    <property type="evidence" value="ECO:0007669"/>
    <property type="project" value="InterPro"/>
</dbReference>
<dbReference type="PANTHER" id="PTHR30451:SF5">
    <property type="entry name" value="SLR0019 PROTEIN"/>
    <property type="match status" value="1"/>
</dbReference>
<keyword evidence="1" id="KW-0732">Signal</keyword>
<dbReference type="GO" id="GO:0071555">
    <property type="term" value="P:cell wall organization"/>
    <property type="evidence" value="ECO:0007669"/>
    <property type="project" value="InterPro"/>
</dbReference>
<dbReference type="GO" id="GO:0016020">
    <property type="term" value="C:membrane"/>
    <property type="evidence" value="ECO:0007669"/>
    <property type="project" value="InterPro"/>
</dbReference>
<dbReference type="Pfam" id="PF00345">
    <property type="entry name" value="PapD_N"/>
    <property type="match status" value="1"/>
</dbReference>
<name>A0A0A2V8M6_BEABA</name>
<dbReference type="InterPro" id="IPR016147">
    <property type="entry name" value="Pili_assmbl_chaperone_N"/>
</dbReference>
<dbReference type="Gene3D" id="2.60.40.2610">
    <property type="entry name" value="Outer membrane usher protein FimD, plug domain"/>
    <property type="match status" value="1"/>
</dbReference>
<dbReference type="PANTHER" id="PTHR30451">
    <property type="entry name" value="OUTER MEMBRANE USHER PROTEIN"/>
    <property type="match status" value="1"/>
</dbReference>
<dbReference type="Gene3D" id="2.60.40.3110">
    <property type="match status" value="1"/>
</dbReference>
<accession>A0A0A2V8M6</accession>
<dbReference type="HOGENOM" id="CLU_009120_6_0_1"/>
<dbReference type="InterPro" id="IPR013783">
    <property type="entry name" value="Ig-like_fold"/>
</dbReference>
<feature type="domain" description="Pili assembly chaperone N-terminal" evidence="2">
    <location>
        <begin position="26"/>
        <end position="145"/>
    </location>
</feature>
<dbReference type="Proteomes" id="UP000030106">
    <property type="component" value="Unassembled WGS sequence"/>
</dbReference>
<dbReference type="STRING" id="1245745.A0A0A2V8M6"/>
<gene>
    <name evidence="3" type="ORF">BBAD15_g10889</name>
</gene>
<protein>
    <submittedName>
        <fullName evidence="3">Outer membrane usher protein sefC</fullName>
    </submittedName>
</protein>
<dbReference type="SUPFAM" id="SSF49354">
    <property type="entry name" value="PapD-like"/>
    <property type="match status" value="1"/>
</dbReference>
<dbReference type="InterPro" id="IPR008962">
    <property type="entry name" value="PapD-like_sf"/>
</dbReference>
<feature type="signal peptide" evidence="1">
    <location>
        <begin position="1"/>
        <end position="24"/>
    </location>
</feature>
<dbReference type="Pfam" id="PF00577">
    <property type="entry name" value="Usher"/>
    <property type="match status" value="1"/>
</dbReference>
<dbReference type="InterPro" id="IPR000015">
    <property type="entry name" value="Fimb_usher"/>
</dbReference>
<evidence type="ECO:0000256" key="1">
    <source>
        <dbReference type="SAM" id="SignalP"/>
    </source>
</evidence>
<evidence type="ECO:0000313" key="3">
    <source>
        <dbReference type="EMBL" id="KGQ03873.1"/>
    </source>
</evidence>
<dbReference type="EMBL" id="ANFO01001146">
    <property type="protein sequence ID" value="KGQ03873.1"/>
    <property type="molecule type" value="Genomic_DNA"/>
</dbReference>
<proteinExistence type="predicted"/>
<dbReference type="AlphaFoldDB" id="A0A0A2V8M6"/>
<feature type="chain" id="PRO_5002006663" evidence="1">
    <location>
        <begin position="25"/>
        <end position="913"/>
    </location>
</feature>
<dbReference type="InterPro" id="IPR042186">
    <property type="entry name" value="FimD_plug_dom"/>
</dbReference>
<comment type="caution">
    <text evidence="3">The sequence shown here is derived from an EMBL/GenBank/DDBJ whole genome shotgun (WGS) entry which is preliminary data.</text>
</comment>
<reference evidence="3 4" key="1">
    <citation type="submission" date="2012-10" db="EMBL/GenBank/DDBJ databases">
        <title>Genome sequencing and analysis of entomopathogenic fungi Beauveria bassiana D1-5.</title>
        <authorList>
            <person name="Li Q."/>
            <person name="Wang L."/>
            <person name="Zhang Z."/>
            <person name="Wang Q."/>
            <person name="Ren J."/>
            <person name="Wang M."/>
            <person name="Xu W."/>
            <person name="Wang J."/>
            <person name="Lu Y."/>
            <person name="Du Q."/>
            <person name="Sun Z."/>
        </authorList>
    </citation>
    <scope>NUCLEOTIDE SEQUENCE [LARGE SCALE GENOMIC DNA]</scope>
    <source>
        <strain evidence="3 4">D1-5</strain>
    </source>
</reference>
<organism evidence="3 4">
    <name type="scientific">Beauveria bassiana D1-5</name>
    <dbReference type="NCBI Taxonomy" id="1245745"/>
    <lineage>
        <taxon>Eukaryota</taxon>
        <taxon>Fungi</taxon>
        <taxon>Dikarya</taxon>
        <taxon>Ascomycota</taxon>
        <taxon>Pezizomycotina</taxon>
        <taxon>Sordariomycetes</taxon>
        <taxon>Hypocreomycetidae</taxon>
        <taxon>Hypocreales</taxon>
        <taxon>Cordycipitaceae</taxon>
        <taxon>Beauveria</taxon>
    </lineage>
</organism>
<evidence type="ECO:0000313" key="4">
    <source>
        <dbReference type="Proteomes" id="UP000030106"/>
    </source>
</evidence>
<dbReference type="Gene3D" id="2.60.40.10">
    <property type="entry name" value="Immunoglobulins"/>
    <property type="match status" value="1"/>
</dbReference>
<sequence length="913" mass="97811">MKLGGRPACACLLLALAVGQNALAGGLQISPVNLTLSATQNADGIWLSNEGTAPLNAQVRVFNWQQSGNADRLSTSQGLVISPPIVTLPAGERQLVRVIRTTPATNQVEQAYRLFIDELPPAKVQKNTLQFVMRYSVPVFLQPVGQAENTAKLKWALVQTDGKTFIDNAASNDTAQPVGVDLYLDTTVNGNAVGLVHLGYAQGKLYGDAMALRQLGFHLPEKAQPPFYLNDIAQVTVDYNVQQQTLALTAPLSLLDLKTTQLNQSEMASPKAANAFGALLNYDLYGDSGKNSNFNTFSEFRAFNSAGVLSSTQLTRYSTEQNNNQSFSRLDTSWRSSFPDKMLAVTLGDTLTSSLSWSRQTRIAGVKIGTDFGLNPYMPTTPLPAFLGSATLPSSVELYVNGVKYYNGEVPAGSFQLNTLPNITGAGNAQVMMTDALGRTSVQNFSFYNDQLLLREGLTDWSLELGVVRKNYGYSSFDYASEPALSGTWRRGFSNSLTAGGHMEASDSLVNGGVSSDWIPWSQSGTISTALAASSDAGENGYLYGLGYRWSGGRFNFSSSVTATSGDYHDVATRYGAPPPALSGSAVVGYNFGVGGNLSLSYLQFRYPDQSAIRYANASWFKSITENVSLSASFNQNIDNTRDRSVYLMLTVSTSNSLTAGATVQRTGDKMGYQLNASQSPPSEGGVGWNVAASQQSSQQTGQGEVGYLGRYGRVYTGFRSIPDNNYGYAGATGSLVMMGGGVFAAREINNGFAVVSTDGIPDVPVKLQHNLVGNSDSSGLLLVTPLNSYQNNLISIDPMNLPANMRIRSVSLNATPADRSGTLVNFDIKPVRAAQVNLVDTKGKAIAEGSPVRLMSGIGQNSVVGFDGLTYFDALELHNQLRVTTENGICVAEFDYPENQKSVPTIGPIVCR</sequence>
<evidence type="ECO:0000259" key="2">
    <source>
        <dbReference type="Pfam" id="PF00345"/>
    </source>
</evidence>